<feature type="compositionally biased region" description="Basic and acidic residues" evidence="1">
    <location>
        <begin position="60"/>
        <end position="69"/>
    </location>
</feature>
<protein>
    <submittedName>
        <fullName evidence="3">Uncharacterized protein</fullName>
    </submittedName>
</protein>
<evidence type="ECO:0000313" key="3">
    <source>
        <dbReference type="EMBL" id="MCO8269055.1"/>
    </source>
</evidence>
<accession>A0ABT1DE40</accession>
<dbReference type="RefSeq" id="WP_253235199.1">
    <property type="nucleotide sequence ID" value="NZ_JAMYJR010000001.1"/>
</dbReference>
<feature type="compositionally biased region" description="Low complexity" evidence="1">
    <location>
        <begin position="70"/>
        <end position="80"/>
    </location>
</feature>
<proteinExistence type="predicted"/>
<evidence type="ECO:0000256" key="1">
    <source>
        <dbReference type="SAM" id="MobiDB-lite"/>
    </source>
</evidence>
<sequence>MRTRTVVGLAIAGGTAAVAMGFGGTALAAGPEQADPAVQVTVDNGRAATPDSDTGPAVATDRDCPEKDGSSGPESGTGSPAADQAL</sequence>
<dbReference type="EMBL" id="JAMYJR010000001">
    <property type="protein sequence ID" value="MCO8269055.1"/>
    <property type="molecule type" value="Genomic_DNA"/>
</dbReference>
<evidence type="ECO:0000313" key="4">
    <source>
        <dbReference type="Proteomes" id="UP001523369"/>
    </source>
</evidence>
<reference evidence="3 4" key="1">
    <citation type="submission" date="2022-06" db="EMBL/GenBank/DDBJ databases">
        <title>New Species of the Genus Actinoplanes, ActinopZanes ferrugineus.</title>
        <authorList>
            <person name="Ding P."/>
        </authorList>
    </citation>
    <scope>NUCLEOTIDE SEQUENCE [LARGE SCALE GENOMIC DNA]</scope>
    <source>
        <strain evidence="3 4">TRM88003</strain>
    </source>
</reference>
<comment type="caution">
    <text evidence="3">The sequence shown here is derived from an EMBL/GenBank/DDBJ whole genome shotgun (WGS) entry which is preliminary data.</text>
</comment>
<feature type="signal peptide" evidence="2">
    <location>
        <begin position="1"/>
        <end position="28"/>
    </location>
</feature>
<feature type="chain" id="PRO_5046820547" evidence="2">
    <location>
        <begin position="29"/>
        <end position="86"/>
    </location>
</feature>
<keyword evidence="4" id="KW-1185">Reference proteome</keyword>
<name>A0ABT1DE40_9ACTN</name>
<feature type="region of interest" description="Disordered" evidence="1">
    <location>
        <begin position="45"/>
        <end position="86"/>
    </location>
</feature>
<dbReference type="Proteomes" id="UP001523369">
    <property type="component" value="Unassembled WGS sequence"/>
</dbReference>
<keyword evidence="2" id="KW-0732">Signal</keyword>
<gene>
    <name evidence="3" type="ORF">M1L60_00460</name>
</gene>
<organism evidence="3 4">
    <name type="scientific">Paractinoplanes aksuensis</name>
    <dbReference type="NCBI Taxonomy" id="2939490"/>
    <lineage>
        <taxon>Bacteria</taxon>
        <taxon>Bacillati</taxon>
        <taxon>Actinomycetota</taxon>
        <taxon>Actinomycetes</taxon>
        <taxon>Micromonosporales</taxon>
        <taxon>Micromonosporaceae</taxon>
        <taxon>Paractinoplanes</taxon>
    </lineage>
</organism>
<evidence type="ECO:0000256" key="2">
    <source>
        <dbReference type="SAM" id="SignalP"/>
    </source>
</evidence>